<evidence type="ECO:0000313" key="3">
    <source>
        <dbReference type="EMBL" id="EMR06603.1"/>
    </source>
</evidence>
<dbReference type="SMART" id="SM00854">
    <property type="entry name" value="PGA_cap"/>
    <property type="match status" value="1"/>
</dbReference>
<dbReference type="EMBL" id="AOFT01000006">
    <property type="protein sequence ID" value="EMR06603.1"/>
    <property type="molecule type" value="Genomic_DNA"/>
</dbReference>
<dbReference type="Proteomes" id="UP000011919">
    <property type="component" value="Unassembled WGS sequence"/>
</dbReference>
<sequence length="433" mass="48543">MEETVFIATGDSFITRRLPQPASEAFDQLSALIRNGDIRFTNLEVITPGPDAPPSAFSGGTWARADKRVIDDLKKYGFNCMNTATNHVLDYLYEGLYATEQALKEADIVYAGVGENLHAASAPKYVEADHSRIALIGATTTFHESWMAGHQRKDSPGRPGVNGMRVQSTYKVAPERLELLKETADRVGLNHQRNLDIKEGFLPEDENNRVHFGSYVFEKGNVEASSRTIHKEDISRMVKSIHEAKRQADYVLVSLHTHEMEGDRKEVPANFVREAAHRFIDEGADAVIGHGPHILRGIEIYEGKPIFYSLGNFIFQNDTVQQLPADFYEKYGLSYEHNVADALDHRSRNGTIGLGTNPLVWESVVAEWTMSEGQLTQLVLHPIELGFNLPRYRKGWPKLTNESSPLLRLRDLSEPFGTKMEIVDGKAIVQIPT</sequence>
<dbReference type="eggNOG" id="COG2843">
    <property type="taxonomic scope" value="Bacteria"/>
</dbReference>
<dbReference type="InterPro" id="IPR029052">
    <property type="entry name" value="Metallo-depent_PP-like"/>
</dbReference>
<feature type="domain" description="Capsule synthesis protein CapA" evidence="2">
    <location>
        <begin position="5"/>
        <end position="317"/>
    </location>
</feature>
<dbReference type="STRING" id="1235279.C772_01498"/>
<comment type="caution">
    <text evidence="3">The sequence shown here is derived from an EMBL/GenBank/DDBJ whole genome shotgun (WGS) entry which is preliminary data.</text>
</comment>
<organism evidence="3 4">
    <name type="scientific">Bhargavaea cecembensis DSE10</name>
    <dbReference type="NCBI Taxonomy" id="1235279"/>
    <lineage>
        <taxon>Bacteria</taxon>
        <taxon>Bacillati</taxon>
        <taxon>Bacillota</taxon>
        <taxon>Bacilli</taxon>
        <taxon>Bacillales</taxon>
        <taxon>Caryophanaceae</taxon>
        <taxon>Bhargavaea</taxon>
    </lineage>
</organism>
<accession>M7NDE9</accession>
<name>M7NDE9_9BACL</name>
<dbReference type="PANTHER" id="PTHR33393:SF13">
    <property type="entry name" value="PGA BIOSYNTHESIS PROTEIN CAPA"/>
    <property type="match status" value="1"/>
</dbReference>
<evidence type="ECO:0000313" key="4">
    <source>
        <dbReference type="Proteomes" id="UP000011919"/>
    </source>
</evidence>
<reference evidence="3 4" key="1">
    <citation type="journal article" date="2013" name="Genome Announc.">
        <title>Draft Genome Sequence of Bhargavaea cecembensis Strain DSE10T, Isolated from a Deep-Sea Sediment Sample Collected at a Depth of 5,904 m from the Chagos-Laccadive Ridge System in the Indian Ocean.</title>
        <authorList>
            <person name="Shivaji S."/>
            <person name="Ara S."/>
            <person name="Begum Z."/>
            <person name="Ruth M."/>
            <person name="Singh A."/>
            <person name="Kumar Pinnaka A."/>
        </authorList>
    </citation>
    <scope>NUCLEOTIDE SEQUENCE [LARGE SCALE GENOMIC DNA]</scope>
    <source>
        <strain evidence="3 4">DSE10</strain>
    </source>
</reference>
<evidence type="ECO:0000259" key="2">
    <source>
        <dbReference type="SMART" id="SM00854"/>
    </source>
</evidence>
<dbReference type="CDD" id="cd07381">
    <property type="entry name" value="MPP_CapA"/>
    <property type="match status" value="1"/>
</dbReference>
<comment type="similarity">
    <text evidence="1">Belongs to the CapA family.</text>
</comment>
<dbReference type="RefSeq" id="WP_008298735.1">
    <property type="nucleotide sequence ID" value="NZ_AOFT01000006.1"/>
</dbReference>
<dbReference type="AlphaFoldDB" id="M7NDE9"/>
<evidence type="ECO:0000256" key="1">
    <source>
        <dbReference type="ARBA" id="ARBA00005662"/>
    </source>
</evidence>
<dbReference type="InterPro" id="IPR019079">
    <property type="entry name" value="Capsule_synth_CapA"/>
</dbReference>
<proteinExistence type="inferred from homology"/>
<dbReference type="Pfam" id="PF09587">
    <property type="entry name" value="PGA_cap"/>
    <property type="match status" value="1"/>
</dbReference>
<protein>
    <submittedName>
        <fullName evidence="3">Bacterial capsule synthesis protein</fullName>
    </submittedName>
</protein>
<dbReference type="PATRIC" id="fig|1235279.3.peg.1497"/>
<dbReference type="PANTHER" id="PTHR33393">
    <property type="entry name" value="POLYGLUTAMINE SYNTHESIS ACCESSORY PROTEIN RV0574C-RELATED"/>
    <property type="match status" value="1"/>
</dbReference>
<dbReference type="InterPro" id="IPR052169">
    <property type="entry name" value="CW_Biosynth-Accessory"/>
</dbReference>
<gene>
    <name evidence="3" type="ORF">C772_01498</name>
</gene>
<keyword evidence="4" id="KW-1185">Reference proteome</keyword>
<dbReference type="SUPFAM" id="SSF56300">
    <property type="entry name" value="Metallo-dependent phosphatases"/>
    <property type="match status" value="1"/>
</dbReference>
<dbReference type="OrthoDB" id="9810906at2"/>